<evidence type="ECO:0000256" key="2">
    <source>
        <dbReference type="SAM" id="MobiDB-lite"/>
    </source>
</evidence>
<evidence type="ECO:0000313" key="3">
    <source>
        <dbReference type="EMBL" id="THH03786.1"/>
    </source>
</evidence>
<feature type="coiled-coil region" evidence="1">
    <location>
        <begin position="245"/>
        <end position="272"/>
    </location>
</feature>
<keyword evidence="1" id="KW-0175">Coiled coil</keyword>
<evidence type="ECO:0000256" key="1">
    <source>
        <dbReference type="SAM" id="Coils"/>
    </source>
</evidence>
<dbReference type="PANTHER" id="PTHR38886">
    <property type="entry name" value="SESA DOMAIN-CONTAINING PROTEIN"/>
    <property type="match status" value="1"/>
</dbReference>
<feature type="compositionally biased region" description="Polar residues" evidence="2">
    <location>
        <begin position="286"/>
        <end position="325"/>
    </location>
</feature>
<dbReference type="Proteomes" id="UP000310158">
    <property type="component" value="Unassembled WGS sequence"/>
</dbReference>
<proteinExistence type="predicted"/>
<evidence type="ECO:0000313" key="4">
    <source>
        <dbReference type="Proteomes" id="UP000310158"/>
    </source>
</evidence>
<dbReference type="AlphaFoldDB" id="A0A4S4KY08"/>
<dbReference type="OrthoDB" id="3271094at2759"/>
<protein>
    <submittedName>
        <fullName evidence="3">Uncharacterized protein</fullName>
    </submittedName>
</protein>
<accession>A0A4S4KY08</accession>
<dbReference type="PANTHER" id="PTHR38886:SF1">
    <property type="entry name" value="NACHT-NTPASE AND P-LOOP NTPASES N-TERMINAL DOMAIN-CONTAINING PROTEIN"/>
    <property type="match status" value="1"/>
</dbReference>
<dbReference type="EMBL" id="SGPL01001270">
    <property type="protein sequence ID" value="THH03786.1"/>
    <property type="molecule type" value="Genomic_DNA"/>
</dbReference>
<feature type="compositionally biased region" description="Pro residues" evidence="2">
    <location>
        <begin position="328"/>
        <end position="342"/>
    </location>
</feature>
<sequence length="392" mass="44058">MPFSFGSFGDIVSLASLTREVIKALNESRGSSAEYRNLIAELRSLSSSLDALHRHLSVRGPIRLEYSAENGIKFALSRCQFLITDFYQRMRGYQNSLQRGGSGSRMRDSWRKIGWSIFKREEVIDLKRKLADQKNTIVLMLSMSDGAALDRIEQLSQQQQSTISQLPTMLGQQGEEGFARVLEEYAWTNTEQRGLIYALSSGLRGELIRQHEETLNSLRATQQEQVPISVQGYLDEFSKSMAGEVRMLLSEVDGLQDRKHTLQQEILQIQRMRDEALNGGWGPTEPESSINNSGTQATSPLTTSFSSPDSAQQAPQLVTAWQQQPLYAPSPPPPAEPEPESPCRPSWRTVTGRTSRRRKRNNVPELSIAMPDPTSWGSWLRKVSCLVICLPI</sequence>
<name>A0A4S4KY08_9AGAM</name>
<gene>
    <name evidence="3" type="ORF">EW146_g10344</name>
</gene>
<comment type="caution">
    <text evidence="3">The sequence shown here is derived from an EMBL/GenBank/DDBJ whole genome shotgun (WGS) entry which is preliminary data.</text>
</comment>
<reference evidence="3 4" key="1">
    <citation type="submission" date="2019-02" db="EMBL/GenBank/DDBJ databases">
        <title>Genome sequencing of the rare red list fungi Bondarzewia mesenterica.</title>
        <authorList>
            <person name="Buettner E."/>
            <person name="Kellner H."/>
        </authorList>
    </citation>
    <scope>NUCLEOTIDE SEQUENCE [LARGE SCALE GENOMIC DNA]</scope>
    <source>
        <strain evidence="3 4">DSM 108281</strain>
    </source>
</reference>
<organism evidence="3 4">
    <name type="scientific">Bondarzewia mesenterica</name>
    <dbReference type="NCBI Taxonomy" id="1095465"/>
    <lineage>
        <taxon>Eukaryota</taxon>
        <taxon>Fungi</taxon>
        <taxon>Dikarya</taxon>
        <taxon>Basidiomycota</taxon>
        <taxon>Agaricomycotina</taxon>
        <taxon>Agaricomycetes</taxon>
        <taxon>Russulales</taxon>
        <taxon>Bondarzewiaceae</taxon>
        <taxon>Bondarzewia</taxon>
    </lineage>
</organism>
<feature type="region of interest" description="Disordered" evidence="2">
    <location>
        <begin position="277"/>
        <end position="359"/>
    </location>
</feature>
<keyword evidence="4" id="KW-1185">Reference proteome</keyword>